<comment type="caution">
    <text evidence="7">The sequence shown here is derived from an EMBL/GenBank/DDBJ whole genome shotgun (WGS) entry which is preliminary data.</text>
</comment>
<dbReference type="EMBL" id="JAPFQN010000005">
    <property type="protein sequence ID" value="MCX2744042.1"/>
    <property type="molecule type" value="Genomic_DNA"/>
</dbReference>
<evidence type="ECO:0000256" key="4">
    <source>
        <dbReference type="PROSITE-ProRule" id="PRU00473"/>
    </source>
</evidence>
<dbReference type="InterPro" id="IPR006664">
    <property type="entry name" value="OMP_bac"/>
</dbReference>
<reference evidence="7 8" key="1">
    <citation type="submission" date="2022-11" db="EMBL/GenBank/DDBJ databases">
        <title>The characterization of three novel Bacteroidetes species and genomic analysis of their roles in tidal elemental geochemical cycles.</title>
        <authorList>
            <person name="Ma K."/>
        </authorList>
    </citation>
    <scope>NUCLEOTIDE SEQUENCE [LARGE SCALE GENOMIC DNA]</scope>
    <source>
        <strain evidence="7 8">M17</strain>
    </source>
</reference>
<comment type="subcellular location">
    <subcellularLocation>
        <location evidence="1">Cell outer membrane</location>
    </subcellularLocation>
</comment>
<dbReference type="Proteomes" id="UP001209885">
    <property type="component" value="Unassembled WGS sequence"/>
</dbReference>
<feature type="chain" id="PRO_5045760430" evidence="5">
    <location>
        <begin position="24"/>
        <end position="502"/>
    </location>
</feature>
<dbReference type="Gene3D" id="3.30.1330.60">
    <property type="entry name" value="OmpA-like domain"/>
    <property type="match status" value="1"/>
</dbReference>
<dbReference type="InterPro" id="IPR036737">
    <property type="entry name" value="OmpA-like_sf"/>
</dbReference>
<keyword evidence="5" id="KW-0732">Signal</keyword>
<dbReference type="PANTHER" id="PTHR30329:SF21">
    <property type="entry name" value="LIPOPROTEIN YIAD-RELATED"/>
    <property type="match status" value="1"/>
</dbReference>
<dbReference type="CDD" id="cd07185">
    <property type="entry name" value="OmpA_C-like"/>
    <property type="match status" value="1"/>
</dbReference>
<evidence type="ECO:0000256" key="3">
    <source>
        <dbReference type="ARBA" id="ARBA00023237"/>
    </source>
</evidence>
<evidence type="ECO:0000313" key="8">
    <source>
        <dbReference type="Proteomes" id="UP001209885"/>
    </source>
</evidence>
<proteinExistence type="predicted"/>
<accession>A0ABT3RR40</accession>
<evidence type="ECO:0000256" key="5">
    <source>
        <dbReference type="SAM" id="SignalP"/>
    </source>
</evidence>
<dbReference type="SUPFAM" id="SSF103088">
    <property type="entry name" value="OmpA-like"/>
    <property type="match status" value="1"/>
</dbReference>
<dbReference type="PANTHER" id="PTHR30329">
    <property type="entry name" value="STATOR ELEMENT OF FLAGELLAR MOTOR COMPLEX"/>
    <property type="match status" value="1"/>
</dbReference>
<dbReference type="Gene3D" id="1.20.1270.390">
    <property type="match status" value="1"/>
</dbReference>
<keyword evidence="3" id="KW-0998">Cell outer membrane</keyword>
<evidence type="ECO:0000256" key="2">
    <source>
        <dbReference type="ARBA" id="ARBA00023136"/>
    </source>
</evidence>
<feature type="domain" description="OmpA-like" evidence="6">
    <location>
        <begin position="375"/>
        <end position="493"/>
    </location>
</feature>
<name>A0ABT3RR40_9BACT</name>
<gene>
    <name evidence="7" type="ORF">OO013_09210</name>
</gene>
<dbReference type="Pfam" id="PF00691">
    <property type="entry name" value="OmpA"/>
    <property type="match status" value="1"/>
</dbReference>
<organism evidence="7 8">
    <name type="scientific">Mangrovivirga halotolerans</name>
    <dbReference type="NCBI Taxonomy" id="2993936"/>
    <lineage>
        <taxon>Bacteria</taxon>
        <taxon>Pseudomonadati</taxon>
        <taxon>Bacteroidota</taxon>
        <taxon>Cytophagia</taxon>
        <taxon>Cytophagales</taxon>
        <taxon>Mangrovivirgaceae</taxon>
        <taxon>Mangrovivirga</taxon>
    </lineage>
</organism>
<dbReference type="PRINTS" id="PR01021">
    <property type="entry name" value="OMPADOMAIN"/>
</dbReference>
<protein>
    <submittedName>
        <fullName evidence="7">OmpA family protein</fullName>
    </submittedName>
</protein>
<dbReference type="InterPro" id="IPR006665">
    <property type="entry name" value="OmpA-like"/>
</dbReference>
<dbReference type="RefSeq" id="WP_266056509.1">
    <property type="nucleotide sequence ID" value="NZ_JAPFQN010000005.1"/>
</dbReference>
<evidence type="ECO:0000259" key="6">
    <source>
        <dbReference type="PROSITE" id="PS51123"/>
    </source>
</evidence>
<feature type="signal peptide" evidence="5">
    <location>
        <begin position="1"/>
        <end position="23"/>
    </location>
</feature>
<keyword evidence="2 4" id="KW-0472">Membrane</keyword>
<dbReference type="InterPro" id="IPR050330">
    <property type="entry name" value="Bact_OuterMem_StrucFunc"/>
</dbReference>
<dbReference type="PROSITE" id="PS51123">
    <property type="entry name" value="OMPA_2"/>
    <property type="match status" value="1"/>
</dbReference>
<evidence type="ECO:0000313" key="7">
    <source>
        <dbReference type="EMBL" id="MCX2744042.1"/>
    </source>
</evidence>
<evidence type="ECO:0000256" key="1">
    <source>
        <dbReference type="ARBA" id="ARBA00004442"/>
    </source>
</evidence>
<keyword evidence="8" id="KW-1185">Reference proteome</keyword>
<sequence length="502" mass="56928">MRANPIKTLLSIIVMLFVYTASAQELQSSLFNDLNKIKLEAIKVQANVLSPENFKDGMEAYNEAKNAYLKNGQLSDIKENISESYKSFSDAIETSNINAVMFSEALAARSDAIDAESDNPNNLYWEDAEDEMKDAAEDFEKGNSNNAKEKASKATELYRQAELESIKSKYLANAKSLVKRADDNKVDKVAPKTLKEAKLLISNTEQLLNEDRYDKDEARLMAKQAEYKASLAIHMATQIELLEDKNFEPEDYLLLSYEPVTRIGEHLDMNVKFDKGIEQPLSEITSTINHNKMMRLNLENEIFTKKQEIENYKKIVDEKIQTQKVLKGQLSYETELSIKKQEALQSRINQNAILKAKFDEIQRLFPQQEAQVFRQKNDVIIRMVGVNFDVGKSQIEKENFATISKIEKVADIFEEASIIIEGHTDSQGSDKANLALSQDRADAVLTYLLASTNIDKSRFKTIGYGESKPVSNNETSLGRKQNRRIDVIIKPQIIGHENIGLK</sequence>